<dbReference type="InterPro" id="IPR046151">
    <property type="entry name" value="DUF6153"/>
</dbReference>
<dbReference type="EMBL" id="JBHSKI010000012">
    <property type="protein sequence ID" value="MFC5173873.1"/>
    <property type="molecule type" value="Genomic_DNA"/>
</dbReference>
<dbReference type="Pfam" id="PF19650">
    <property type="entry name" value="DUF6153"/>
    <property type="match status" value="1"/>
</dbReference>
<evidence type="ECO:0000313" key="2">
    <source>
        <dbReference type="Proteomes" id="UP001596208"/>
    </source>
</evidence>
<gene>
    <name evidence="1" type="ORF">ACFPRK_25230</name>
</gene>
<organism evidence="1 2">
    <name type="scientific">Streptomyces mutomycini</name>
    <dbReference type="NCBI Taxonomy" id="284036"/>
    <lineage>
        <taxon>Bacteria</taxon>
        <taxon>Bacillati</taxon>
        <taxon>Actinomycetota</taxon>
        <taxon>Actinomycetes</taxon>
        <taxon>Kitasatosporales</taxon>
        <taxon>Streptomycetaceae</taxon>
        <taxon>Streptomyces</taxon>
    </lineage>
</organism>
<evidence type="ECO:0000313" key="1">
    <source>
        <dbReference type="EMBL" id="MFC5173873.1"/>
    </source>
</evidence>
<name>A0ABW0B9I0_9ACTN</name>
<keyword evidence="2" id="KW-1185">Reference proteome</keyword>
<comment type="caution">
    <text evidence="1">The sequence shown here is derived from an EMBL/GenBank/DDBJ whole genome shotgun (WGS) entry which is preliminary data.</text>
</comment>
<accession>A0ABW0B9I0</accession>
<reference evidence="2" key="1">
    <citation type="journal article" date="2019" name="Int. J. Syst. Evol. Microbiol.">
        <title>The Global Catalogue of Microorganisms (GCM) 10K type strain sequencing project: providing services to taxonomists for standard genome sequencing and annotation.</title>
        <authorList>
            <consortium name="The Broad Institute Genomics Platform"/>
            <consortium name="The Broad Institute Genome Sequencing Center for Infectious Disease"/>
            <person name="Wu L."/>
            <person name="Ma J."/>
        </authorList>
    </citation>
    <scope>NUCLEOTIDE SEQUENCE [LARGE SCALE GENOMIC DNA]</scope>
    <source>
        <strain evidence="2">CGMCC 4.1721</strain>
    </source>
</reference>
<sequence length="134" mass="13005">MTSTMQPSSRRPAGRGFLLLVLAVLAGVLAMHGLAPGSAPTKASAVAGGHAMMPAHEEAGHQVVGDCSHGDGGANHHADATCAATGTGAPYAPPVPAAALDAGPVPVALPGSAAGTPESGRAPPDLAELQLLRI</sequence>
<proteinExistence type="predicted"/>
<protein>
    <submittedName>
        <fullName evidence="1">DUF6153 family protein</fullName>
    </submittedName>
</protein>
<dbReference type="Proteomes" id="UP001596208">
    <property type="component" value="Unassembled WGS sequence"/>
</dbReference>
<dbReference type="RefSeq" id="WP_031094227.1">
    <property type="nucleotide sequence ID" value="NZ_JBHSKI010000012.1"/>
</dbReference>